<dbReference type="Proteomes" id="UP000076842">
    <property type="component" value="Unassembled WGS sequence"/>
</dbReference>
<proteinExistence type="predicted"/>
<reference evidence="1 2" key="1">
    <citation type="journal article" date="2016" name="Mol. Biol. Evol.">
        <title>Comparative Genomics of Early-Diverging Mushroom-Forming Fungi Provides Insights into the Origins of Lignocellulose Decay Capabilities.</title>
        <authorList>
            <person name="Nagy L.G."/>
            <person name="Riley R."/>
            <person name="Tritt A."/>
            <person name="Adam C."/>
            <person name="Daum C."/>
            <person name="Floudas D."/>
            <person name="Sun H."/>
            <person name="Yadav J.S."/>
            <person name="Pangilinan J."/>
            <person name="Larsson K.H."/>
            <person name="Matsuura K."/>
            <person name="Barry K."/>
            <person name="Labutti K."/>
            <person name="Kuo R."/>
            <person name="Ohm R.A."/>
            <person name="Bhattacharya S.S."/>
            <person name="Shirouzu T."/>
            <person name="Yoshinaga Y."/>
            <person name="Martin F.M."/>
            <person name="Grigoriev I.V."/>
            <person name="Hibbett D.S."/>
        </authorList>
    </citation>
    <scope>NUCLEOTIDE SEQUENCE [LARGE SCALE GENOMIC DNA]</scope>
    <source>
        <strain evidence="1 2">HHB12733</strain>
    </source>
</reference>
<evidence type="ECO:0000313" key="1">
    <source>
        <dbReference type="EMBL" id="KZT56074.1"/>
    </source>
</evidence>
<name>A0A165F2W1_9BASI</name>
<dbReference type="InParanoid" id="A0A165F2W1"/>
<evidence type="ECO:0000313" key="2">
    <source>
        <dbReference type="Proteomes" id="UP000076842"/>
    </source>
</evidence>
<accession>A0A165F2W1</accession>
<keyword evidence="2" id="KW-1185">Reference proteome</keyword>
<dbReference type="EMBL" id="KV423984">
    <property type="protein sequence ID" value="KZT56074.1"/>
    <property type="molecule type" value="Genomic_DNA"/>
</dbReference>
<sequence>MRLPQGASADCPGSGLAPNRRSLCFSGTAPHCSCLPSKALSAPLYGLAVAGGAGEIRWNWGSAKNAVPASVLALHRKKGVRRSVTLCHAMFGLIYCALLPKVYYSEGAYSFEDNYKDLTRNGLAGRLLPFSSPSVSVVRMSASTSTGGLQWSRLSVPLERWKAKATDAIEPLRRKAEETAFLALGISDPTSRVF</sequence>
<protein>
    <submittedName>
        <fullName evidence="1">Uncharacterized protein</fullName>
    </submittedName>
</protein>
<organism evidence="1 2">
    <name type="scientific">Calocera cornea HHB12733</name>
    <dbReference type="NCBI Taxonomy" id="1353952"/>
    <lineage>
        <taxon>Eukaryota</taxon>
        <taxon>Fungi</taxon>
        <taxon>Dikarya</taxon>
        <taxon>Basidiomycota</taxon>
        <taxon>Agaricomycotina</taxon>
        <taxon>Dacrymycetes</taxon>
        <taxon>Dacrymycetales</taxon>
        <taxon>Dacrymycetaceae</taxon>
        <taxon>Calocera</taxon>
    </lineage>
</organism>
<dbReference type="AlphaFoldDB" id="A0A165F2W1"/>
<gene>
    <name evidence="1" type="ORF">CALCODRAFT_331996</name>
</gene>